<accession>A0AAV4E0I2</accession>
<gene>
    <name evidence="1" type="ORF">PoB_007650900</name>
</gene>
<dbReference type="Proteomes" id="UP000735302">
    <property type="component" value="Unassembled WGS sequence"/>
</dbReference>
<organism evidence="1 2">
    <name type="scientific">Plakobranchus ocellatus</name>
    <dbReference type="NCBI Taxonomy" id="259542"/>
    <lineage>
        <taxon>Eukaryota</taxon>
        <taxon>Metazoa</taxon>
        <taxon>Spiralia</taxon>
        <taxon>Lophotrochozoa</taxon>
        <taxon>Mollusca</taxon>
        <taxon>Gastropoda</taxon>
        <taxon>Heterobranchia</taxon>
        <taxon>Euthyneura</taxon>
        <taxon>Panpulmonata</taxon>
        <taxon>Sacoglossa</taxon>
        <taxon>Placobranchoidea</taxon>
        <taxon>Plakobranchidae</taxon>
        <taxon>Plakobranchus</taxon>
    </lineage>
</organism>
<evidence type="ECO:0000313" key="2">
    <source>
        <dbReference type="Proteomes" id="UP000735302"/>
    </source>
</evidence>
<reference evidence="1 2" key="1">
    <citation type="journal article" date="2021" name="Elife">
        <title>Chloroplast acquisition without the gene transfer in kleptoplastic sea slugs, Plakobranchus ocellatus.</title>
        <authorList>
            <person name="Maeda T."/>
            <person name="Takahashi S."/>
            <person name="Yoshida T."/>
            <person name="Shimamura S."/>
            <person name="Takaki Y."/>
            <person name="Nagai Y."/>
            <person name="Toyoda A."/>
            <person name="Suzuki Y."/>
            <person name="Arimoto A."/>
            <person name="Ishii H."/>
            <person name="Satoh N."/>
            <person name="Nishiyama T."/>
            <person name="Hasebe M."/>
            <person name="Maruyama T."/>
            <person name="Minagawa J."/>
            <person name="Obokata J."/>
            <person name="Shigenobu S."/>
        </authorList>
    </citation>
    <scope>NUCLEOTIDE SEQUENCE [LARGE SCALE GENOMIC DNA]</scope>
</reference>
<dbReference type="EMBL" id="BLXT01008557">
    <property type="protein sequence ID" value="GFO50004.1"/>
    <property type="molecule type" value="Genomic_DNA"/>
</dbReference>
<comment type="caution">
    <text evidence="1">The sequence shown here is derived from an EMBL/GenBank/DDBJ whole genome shotgun (WGS) entry which is preliminary data.</text>
</comment>
<name>A0AAV4E0I2_9GAST</name>
<sequence length="182" mass="20790">MTSEQLEILLSFVGPLIQKQCVVRESIDEKQRLVMCIRFLATGELVKCISPRQRSIEFVQFYSHALYQRETIRITLQGQFLTFPKSTAEWQGKAVAFQQSWDYPHSMGAIDSKHVEVEPPANSRSLFCNYMYEHSLSMVLFAVVDFDYKFTHVDIGAYGKQSDGGIFSALSSVKPCHPEITH</sequence>
<protein>
    <submittedName>
        <fullName evidence="1">PiggyBac transposable element-derived protein 4-like</fullName>
    </submittedName>
</protein>
<dbReference type="AlphaFoldDB" id="A0AAV4E0I2"/>
<proteinExistence type="predicted"/>
<evidence type="ECO:0000313" key="1">
    <source>
        <dbReference type="EMBL" id="GFO50004.1"/>
    </source>
</evidence>
<keyword evidence="2" id="KW-1185">Reference proteome</keyword>